<feature type="compositionally biased region" description="Low complexity" evidence="1">
    <location>
        <begin position="585"/>
        <end position="594"/>
    </location>
</feature>
<feature type="region of interest" description="Disordered" evidence="1">
    <location>
        <begin position="573"/>
        <end position="609"/>
    </location>
</feature>
<evidence type="ECO:0000259" key="2">
    <source>
        <dbReference type="Pfam" id="PF00171"/>
    </source>
</evidence>
<dbReference type="Pfam" id="PF00171">
    <property type="entry name" value="Aldedh"/>
    <property type="match status" value="1"/>
</dbReference>
<gene>
    <name evidence="3" type="ORF">HYH03_016961</name>
</gene>
<dbReference type="Gene3D" id="3.40.309.10">
    <property type="entry name" value="Aldehyde Dehydrogenase, Chain A, domain 2"/>
    <property type="match status" value="1"/>
</dbReference>
<reference evidence="3" key="1">
    <citation type="journal article" date="2020" name="bioRxiv">
        <title>Comparative genomics of Chlamydomonas.</title>
        <authorList>
            <person name="Craig R.J."/>
            <person name="Hasan A.R."/>
            <person name="Ness R.W."/>
            <person name="Keightley P.D."/>
        </authorList>
    </citation>
    <scope>NUCLEOTIDE SEQUENCE</scope>
    <source>
        <strain evidence="3">CCAP 11/70</strain>
    </source>
</reference>
<sequence length="609" mass="65343">MDYEAQITEALQALQAKKLEWAKLPLTRKADLLDAVRRRLLDKMEEAGRASAEVKGNGDDPELVAGEMLAGTGTPATYMYRMANTLRQLAATGKAQQLPVRTAANGQKVVKTFPLSWADRNSLLQPGSVNELYLLPGEETVRQAELYGADGTVKHEGRVCAVLGAGNQGFLALKDALVVLYERGEVAAVKPHPIQDAWHRFADYVMAPLIEAGYVRSLYLPSPAETRTLLYHPLVDCVHMTGGTATHDAIVWGSSPEEQARRRAANDPLLKVPITSELGCVTPFIVAPAEFTDLQIKEQAANLVLAVTSNTGCNCNSAKVLVLPGDWAQADAFLERVRSIMRHTPLDPPYYPGIHQRYAAFKERYPGCEEVMAPAKACSRPLGEPLPYLINVLDKVPEDMSQEYAFQVEPFAPVLTVVRLPTSGPEAFLDAATRFANESLWGTLSCMLVVHPDLEKSCGAAVEKAIDSLRYGLVSVNCWSAVSFITGTSTWGAFEGGQTVADVGSGIGLMGNPFLVEGLQKAVYRVPITGQAVPKPMHMQPLPMSVARLALGFLVDGWWGLMRAAWGVGAAPKAPASGKRGGAAGKAEGVSGSKVEGGERGAEGVQVAA</sequence>
<dbReference type="Proteomes" id="UP000612055">
    <property type="component" value="Unassembled WGS sequence"/>
</dbReference>
<keyword evidence="4" id="KW-1185">Reference proteome</keyword>
<evidence type="ECO:0000313" key="3">
    <source>
        <dbReference type="EMBL" id="KAG2484226.1"/>
    </source>
</evidence>
<dbReference type="InterPro" id="IPR016163">
    <property type="entry name" value="Ald_DH_C"/>
</dbReference>
<dbReference type="InterPro" id="IPR016162">
    <property type="entry name" value="Ald_DH_N"/>
</dbReference>
<dbReference type="EMBL" id="JAEHOE010000154">
    <property type="protein sequence ID" value="KAG2484226.1"/>
    <property type="molecule type" value="Genomic_DNA"/>
</dbReference>
<dbReference type="SUPFAM" id="SSF53720">
    <property type="entry name" value="ALDH-like"/>
    <property type="match status" value="1"/>
</dbReference>
<dbReference type="GO" id="GO:0016620">
    <property type="term" value="F:oxidoreductase activity, acting on the aldehyde or oxo group of donors, NAD or NADP as acceptor"/>
    <property type="evidence" value="ECO:0007669"/>
    <property type="project" value="InterPro"/>
</dbReference>
<name>A0A836BPD6_9CHLO</name>
<evidence type="ECO:0000256" key="1">
    <source>
        <dbReference type="SAM" id="MobiDB-lite"/>
    </source>
</evidence>
<comment type="caution">
    <text evidence="3">The sequence shown here is derived from an EMBL/GenBank/DDBJ whole genome shotgun (WGS) entry which is preliminary data.</text>
</comment>
<protein>
    <recommendedName>
        <fullName evidence="2">Aldehyde dehydrogenase domain-containing protein</fullName>
    </recommendedName>
</protein>
<dbReference type="InterPro" id="IPR015590">
    <property type="entry name" value="Aldehyde_DH_dom"/>
</dbReference>
<dbReference type="Gene3D" id="3.40.605.10">
    <property type="entry name" value="Aldehyde Dehydrogenase, Chain A, domain 1"/>
    <property type="match status" value="1"/>
</dbReference>
<dbReference type="AlphaFoldDB" id="A0A836BPD6"/>
<feature type="domain" description="Aldehyde dehydrogenase" evidence="2">
    <location>
        <begin position="225"/>
        <end position="482"/>
    </location>
</feature>
<dbReference type="OrthoDB" id="40137at2759"/>
<dbReference type="InterPro" id="IPR016161">
    <property type="entry name" value="Ald_DH/histidinol_DH"/>
</dbReference>
<proteinExistence type="predicted"/>
<organism evidence="3 4">
    <name type="scientific">Edaphochlamys debaryana</name>
    <dbReference type="NCBI Taxonomy" id="47281"/>
    <lineage>
        <taxon>Eukaryota</taxon>
        <taxon>Viridiplantae</taxon>
        <taxon>Chlorophyta</taxon>
        <taxon>core chlorophytes</taxon>
        <taxon>Chlorophyceae</taxon>
        <taxon>CS clade</taxon>
        <taxon>Chlamydomonadales</taxon>
        <taxon>Chlamydomonadales incertae sedis</taxon>
        <taxon>Edaphochlamys</taxon>
    </lineage>
</organism>
<accession>A0A836BPD6</accession>
<evidence type="ECO:0000313" key="4">
    <source>
        <dbReference type="Proteomes" id="UP000612055"/>
    </source>
</evidence>